<evidence type="ECO:0000313" key="7">
    <source>
        <dbReference type="EMBL" id="KAG8238112.1"/>
    </source>
</evidence>
<dbReference type="Pfam" id="PF13193">
    <property type="entry name" value="AMP-binding_C"/>
    <property type="match status" value="1"/>
</dbReference>
<dbReference type="PANTHER" id="PTHR24096:SF149">
    <property type="entry name" value="AMP-BINDING DOMAIN-CONTAINING PROTEIN-RELATED"/>
    <property type="match status" value="1"/>
</dbReference>
<dbReference type="PANTHER" id="PTHR24096">
    <property type="entry name" value="LONG-CHAIN-FATTY-ACID--COA LIGASE"/>
    <property type="match status" value="1"/>
</dbReference>
<reference evidence="7" key="2">
    <citation type="submission" date="2017-10" db="EMBL/GenBank/DDBJ databases">
        <title>Ladona fulva Genome sequencing and assembly.</title>
        <authorList>
            <person name="Murali S."/>
            <person name="Richards S."/>
            <person name="Bandaranaike D."/>
            <person name="Bellair M."/>
            <person name="Blankenburg K."/>
            <person name="Chao H."/>
            <person name="Dinh H."/>
            <person name="Doddapaneni H."/>
            <person name="Dugan-Rocha S."/>
            <person name="Elkadiri S."/>
            <person name="Gnanaolivu R."/>
            <person name="Hernandez B."/>
            <person name="Skinner E."/>
            <person name="Javaid M."/>
            <person name="Lee S."/>
            <person name="Li M."/>
            <person name="Ming W."/>
            <person name="Munidasa M."/>
            <person name="Muniz J."/>
            <person name="Nguyen L."/>
            <person name="Hughes D."/>
            <person name="Osuji N."/>
            <person name="Pu L.-L."/>
            <person name="Puazo M."/>
            <person name="Qu C."/>
            <person name="Quiroz J."/>
            <person name="Raj R."/>
            <person name="Weissenberger G."/>
            <person name="Xin Y."/>
            <person name="Zou X."/>
            <person name="Han Y."/>
            <person name="Worley K."/>
            <person name="Muzny D."/>
            <person name="Gibbs R."/>
        </authorList>
    </citation>
    <scope>NUCLEOTIDE SEQUENCE</scope>
    <source>
        <strain evidence="7">Sampled in the wild</strain>
    </source>
</reference>
<dbReference type="Gene3D" id="3.40.50.12780">
    <property type="entry name" value="N-terminal domain of ligase-like"/>
    <property type="match status" value="1"/>
</dbReference>
<feature type="domain" description="AMP-binding enzyme C-terminal" evidence="6">
    <location>
        <begin position="304"/>
        <end position="356"/>
    </location>
</feature>
<dbReference type="Gene3D" id="3.30.300.30">
    <property type="match status" value="1"/>
</dbReference>
<evidence type="ECO:0000313" key="8">
    <source>
        <dbReference type="Proteomes" id="UP000792457"/>
    </source>
</evidence>
<dbReference type="SUPFAM" id="SSF56801">
    <property type="entry name" value="Acetyl-CoA synthetase-like"/>
    <property type="match status" value="1"/>
</dbReference>
<dbReference type="InterPro" id="IPR025110">
    <property type="entry name" value="AMP-bd_C"/>
</dbReference>
<dbReference type="InterPro" id="IPR000873">
    <property type="entry name" value="AMP-dep_synth/lig_dom"/>
</dbReference>
<organism evidence="7 8">
    <name type="scientific">Ladona fulva</name>
    <name type="common">Scarce chaser dragonfly</name>
    <name type="synonym">Libellula fulva</name>
    <dbReference type="NCBI Taxonomy" id="123851"/>
    <lineage>
        <taxon>Eukaryota</taxon>
        <taxon>Metazoa</taxon>
        <taxon>Ecdysozoa</taxon>
        <taxon>Arthropoda</taxon>
        <taxon>Hexapoda</taxon>
        <taxon>Insecta</taxon>
        <taxon>Pterygota</taxon>
        <taxon>Palaeoptera</taxon>
        <taxon>Odonata</taxon>
        <taxon>Epiprocta</taxon>
        <taxon>Anisoptera</taxon>
        <taxon>Libelluloidea</taxon>
        <taxon>Libellulidae</taxon>
        <taxon>Ladona</taxon>
    </lineage>
</organism>
<evidence type="ECO:0000256" key="1">
    <source>
        <dbReference type="ARBA" id="ARBA00004275"/>
    </source>
</evidence>
<protein>
    <recommendedName>
        <fullName evidence="9">Luciferase</fullName>
    </recommendedName>
</protein>
<gene>
    <name evidence="7" type="ORF">J437_LFUL012723</name>
</gene>
<evidence type="ECO:0000256" key="2">
    <source>
        <dbReference type="ARBA" id="ARBA00006432"/>
    </source>
</evidence>
<sequence length="361" mass="40513">MKEVYSRFILIEKETANLVKSATASLEWEVQYLSIGGDVEGSIPIEDMIFKDDGSGKETRFGQCSLLCLANFSGVAFSRFYYCMMVGETFINVPKFDEKSFLGYIEKYKPDSLHLFPYITSWMVQSADVEKYDLSFVKKIVTAGSVLPVTLLKGLSEKLPHVRVYQLYGMTEVIMIATEDSWHCAEIRSPENCETLGGLKITKLDNETHVSCGVLTPFAKAKIVDVQTGKCLGRGVKGKLLVKVPYHMKGYIRKSIQDYNAELDGDGFFDTGDIAFFDNDDHLYIVERLKSVFKYFSHHVFPSEIETLINMHAAVSNCAVVGVPNPMTSYLARAYVVLKPGSQVTEDEIMDHVASRFLGHT</sequence>
<evidence type="ECO:0000256" key="4">
    <source>
        <dbReference type="ARBA" id="ARBA00023140"/>
    </source>
</evidence>
<reference evidence="7" key="1">
    <citation type="submission" date="2013-04" db="EMBL/GenBank/DDBJ databases">
        <authorList>
            <person name="Qu J."/>
            <person name="Murali S.C."/>
            <person name="Bandaranaike D."/>
            <person name="Bellair M."/>
            <person name="Blankenburg K."/>
            <person name="Chao H."/>
            <person name="Dinh H."/>
            <person name="Doddapaneni H."/>
            <person name="Downs B."/>
            <person name="Dugan-Rocha S."/>
            <person name="Elkadiri S."/>
            <person name="Gnanaolivu R.D."/>
            <person name="Hernandez B."/>
            <person name="Javaid M."/>
            <person name="Jayaseelan J.C."/>
            <person name="Lee S."/>
            <person name="Li M."/>
            <person name="Ming W."/>
            <person name="Munidasa M."/>
            <person name="Muniz J."/>
            <person name="Nguyen L."/>
            <person name="Ongeri F."/>
            <person name="Osuji N."/>
            <person name="Pu L.-L."/>
            <person name="Puazo M."/>
            <person name="Qu C."/>
            <person name="Quiroz J."/>
            <person name="Raj R."/>
            <person name="Weissenberger G."/>
            <person name="Xin Y."/>
            <person name="Zou X."/>
            <person name="Han Y."/>
            <person name="Richards S."/>
            <person name="Worley K."/>
            <person name="Muzny D."/>
            <person name="Gibbs R."/>
        </authorList>
    </citation>
    <scope>NUCLEOTIDE SEQUENCE</scope>
    <source>
        <strain evidence="7">Sampled in the wild</strain>
    </source>
</reference>
<evidence type="ECO:0000259" key="5">
    <source>
        <dbReference type="Pfam" id="PF00501"/>
    </source>
</evidence>
<evidence type="ECO:0008006" key="9">
    <source>
        <dbReference type="Google" id="ProtNLM"/>
    </source>
</evidence>
<dbReference type="InterPro" id="IPR045851">
    <property type="entry name" value="AMP-bd_C_sf"/>
</dbReference>
<dbReference type="GO" id="GO:0005777">
    <property type="term" value="C:peroxisome"/>
    <property type="evidence" value="ECO:0007669"/>
    <property type="project" value="UniProtKB-SubCell"/>
</dbReference>
<evidence type="ECO:0000259" key="6">
    <source>
        <dbReference type="Pfam" id="PF13193"/>
    </source>
</evidence>
<dbReference type="InterPro" id="IPR042099">
    <property type="entry name" value="ANL_N_sf"/>
</dbReference>
<comment type="caution">
    <text evidence="7">The sequence shown here is derived from an EMBL/GenBank/DDBJ whole genome shotgun (WGS) entry which is preliminary data.</text>
</comment>
<comment type="similarity">
    <text evidence="2">Belongs to the ATP-dependent AMP-binding enzyme family.</text>
</comment>
<keyword evidence="8" id="KW-1185">Reference proteome</keyword>
<comment type="subcellular location">
    <subcellularLocation>
        <location evidence="1">Peroxisome</location>
    </subcellularLocation>
</comment>
<accession>A0A8K0KN16</accession>
<evidence type="ECO:0000256" key="3">
    <source>
        <dbReference type="ARBA" id="ARBA00022598"/>
    </source>
</evidence>
<dbReference type="AlphaFoldDB" id="A0A8K0KN16"/>
<dbReference type="OrthoDB" id="10253869at2759"/>
<dbReference type="Pfam" id="PF00501">
    <property type="entry name" value="AMP-binding"/>
    <property type="match status" value="1"/>
</dbReference>
<dbReference type="GO" id="GO:0016405">
    <property type="term" value="F:CoA-ligase activity"/>
    <property type="evidence" value="ECO:0007669"/>
    <property type="project" value="TreeGrafter"/>
</dbReference>
<name>A0A8K0KN16_LADFU</name>
<dbReference type="EMBL" id="KZ309283">
    <property type="protein sequence ID" value="KAG8238112.1"/>
    <property type="molecule type" value="Genomic_DNA"/>
</dbReference>
<keyword evidence="4" id="KW-0576">Peroxisome</keyword>
<dbReference type="Proteomes" id="UP000792457">
    <property type="component" value="Unassembled WGS sequence"/>
</dbReference>
<feature type="domain" description="AMP-dependent synthetase/ligase" evidence="5">
    <location>
        <begin position="75"/>
        <end position="251"/>
    </location>
</feature>
<keyword evidence="3" id="KW-0436">Ligase</keyword>
<proteinExistence type="inferred from homology"/>